<dbReference type="Pfam" id="PF00970">
    <property type="entry name" value="FAD_binding_6"/>
    <property type="match status" value="1"/>
</dbReference>
<dbReference type="InterPro" id="IPR050612">
    <property type="entry name" value="Prok_Mopterin_Oxidored"/>
</dbReference>
<dbReference type="PANTHER" id="PTHR43742:SF6">
    <property type="entry name" value="OXIDOREDUCTASE YYAE-RELATED"/>
    <property type="match status" value="1"/>
</dbReference>
<dbReference type="Gene3D" id="2.40.40.20">
    <property type="match status" value="1"/>
</dbReference>
<feature type="domain" description="4Fe-4S Mo/W bis-MGD-type" evidence="7">
    <location>
        <begin position="4"/>
        <end position="59"/>
    </location>
</feature>
<dbReference type="RefSeq" id="WP_094796214.1">
    <property type="nucleotide sequence ID" value="NZ_NEVK01000003.1"/>
</dbReference>
<dbReference type="InterPro" id="IPR008333">
    <property type="entry name" value="Cbr1-like_FAD-bd_dom"/>
</dbReference>
<dbReference type="Gene3D" id="3.40.50.12440">
    <property type="match status" value="1"/>
</dbReference>
<dbReference type="PANTHER" id="PTHR43742">
    <property type="entry name" value="TRIMETHYLAMINE-N-OXIDE REDUCTASE"/>
    <property type="match status" value="1"/>
</dbReference>
<dbReference type="Gene3D" id="2.20.25.90">
    <property type="entry name" value="ADC-like domains"/>
    <property type="match status" value="1"/>
</dbReference>
<dbReference type="SUPFAM" id="SSF52343">
    <property type="entry name" value="Ferredoxin reductase-like, C-terminal NADP-linked domain"/>
    <property type="match status" value="1"/>
</dbReference>
<accession>A0A261RK12</accession>
<evidence type="ECO:0000313" key="8">
    <source>
        <dbReference type="EMBL" id="OZI24940.1"/>
    </source>
</evidence>
<dbReference type="InterPro" id="IPR006963">
    <property type="entry name" value="Mopterin_OxRdtase_4Fe-4S_dom"/>
</dbReference>
<evidence type="ECO:0000259" key="7">
    <source>
        <dbReference type="PROSITE" id="PS51669"/>
    </source>
</evidence>
<dbReference type="GO" id="GO:0046872">
    <property type="term" value="F:metal ion binding"/>
    <property type="evidence" value="ECO:0007669"/>
    <property type="project" value="UniProtKB-KW"/>
</dbReference>
<comment type="similarity">
    <text evidence="1">Belongs to the prokaryotic molybdopterin-containing oxidoreductase family.</text>
</comment>
<organism evidence="8 9">
    <name type="scientific">Bordetella genomosp. 7</name>
    <dbReference type="NCBI Taxonomy" id="1416805"/>
    <lineage>
        <taxon>Bacteria</taxon>
        <taxon>Pseudomonadati</taxon>
        <taxon>Pseudomonadota</taxon>
        <taxon>Betaproteobacteria</taxon>
        <taxon>Burkholderiales</taxon>
        <taxon>Alcaligenaceae</taxon>
        <taxon>Bordetella</taxon>
    </lineage>
</organism>
<dbReference type="InterPro" id="IPR009010">
    <property type="entry name" value="Asp_de-COase-like_dom_sf"/>
</dbReference>
<dbReference type="Pfam" id="PF01568">
    <property type="entry name" value="Molydop_binding"/>
    <property type="match status" value="1"/>
</dbReference>
<dbReference type="CDD" id="cd02781">
    <property type="entry name" value="MopB_CT_Acetylene-hydratase"/>
    <property type="match status" value="1"/>
</dbReference>
<dbReference type="InterPro" id="IPR012675">
    <property type="entry name" value="Beta-grasp_dom_sf"/>
</dbReference>
<keyword evidence="3" id="KW-0408">Iron</keyword>
<dbReference type="Pfam" id="PF00175">
    <property type="entry name" value="NAD_binding_1"/>
    <property type="match status" value="1"/>
</dbReference>
<dbReference type="GO" id="GO:0043546">
    <property type="term" value="F:molybdopterin cofactor binding"/>
    <property type="evidence" value="ECO:0007669"/>
    <property type="project" value="InterPro"/>
</dbReference>
<keyword evidence="9" id="KW-1185">Reference proteome</keyword>
<dbReference type="Proteomes" id="UP000216947">
    <property type="component" value="Unassembled WGS sequence"/>
</dbReference>
<name>A0A261RK12_9BORD</name>
<dbReference type="InterPro" id="IPR001041">
    <property type="entry name" value="2Fe-2S_ferredoxin-type"/>
</dbReference>
<evidence type="ECO:0000313" key="9">
    <source>
        <dbReference type="Proteomes" id="UP000216947"/>
    </source>
</evidence>
<dbReference type="SUPFAM" id="SSF50692">
    <property type="entry name" value="ADC-like"/>
    <property type="match status" value="1"/>
</dbReference>
<dbReference type="Gene3D" id="3.40.50.80">
    <property type="entry name" value="Nucleotide-binding domain of ferredoxin-NADP reductase (FNR) module"/>
    <property type="match status" value="1"/>
</dbReference>
<comment type="caution">
    <text evidence="8">The sequence shown here is derived from an EMBL/GenBank/DDBJ whole genome shotgun (WGS) entry which is preliminary data.</text>
</comment>
<dbReference type="GO" id="GO:0051536">
    <property type="term" value="F:iron-sulfur cluster binding"/>
    <property type="evidence" value="ECO:0007669"/>
    <property type="project" value="UniProtKB-KW"/>
</dbReference>
<dbReference type="Pfam" id="PF04879">
    <property type="entry name" value="Molybdop_Fe4S4"/>
    <property type="match status" value="1"/>
</dbReference>
<dbReference type="SUPFAM" id="SSF63380">
    <property type="entry name" value="Riboflavin synthase domain-like"/>
    <property type="match status" value="1"/>
</dbReference>
<dbReference type="PROSITE" id="PS51085">
    <property type="entry name" value="2FE2S_FER_2"/>
    <property type="match status" value="1"/>
</dbReference>
<dbReference type="AlphaFoldDB" id="A0A261RK12"/>
<feature type="domain" description="2Fe-2S ferredoxin-type" evidence="5">
    <location>
        <begin position="1046"/>
        <end position="1126"/>
    </location>
</feature>
<feature type="domain" description="FAD-binding FR-type" evidence="6">
    <location>
        <begin position="791"/>
        <end position="897"/>
    </location>
</feature>
<dbReference type="InterPro" id="IPR039261">
    <property type="entry name" value="FNR_nucleotide-bd"/>
</dbReference>
<sequence length="1126" mass="122447">MDTTLSIPGYCTLCRSRCGAVNHVERGRLVAVTPLTTHPTGGALCAKGRAAPEMVGGTGRLLRPMRRTNPRGAADPGWREISWTDALDEIAARLAAARDQHGAESVAFAVTTPSGTPMVDSFEWVERFIRLFGSPNLIYAVEVCGWHKDYAHALTFGRGIGVPDLEHTETVLLWGHNPARTWLAQASRIGAARQRGAKVVVVDPQREGSGQQADLWLRVRPGSDAALALGAIRHLLRSQCFDRDFVARWTNGPCLVDQQTGALLRARDLWPDASASARVVMSDGRPVAQEPGADPSQVELFGAWPVQGHDGRRYECVTVLQMLAAAVDHYTPDTVAALAWLDEADIARFNAVFENSPRLSYHAWTGVGQHTNATQTERAIATLYALTGACDRQGGNLWTVAPPYRAVNTYGDLLPPGQRAKALGLDELPLGPPGMGWITSRDFARAVLQHDPYPVRTLMSFGTNLLVSQADTERNQQALQALDFHVHVDMYMNPTASNADIVLPASMPWEREALKLGFEITQHAVEHVQLRPRALNAMGESRADYEIVLELAKRLGLQDEFFGGDIEACWNHQLEPLGITVQTLRQHPEGMRFPQAFAYRKYEAPVAGQPAGFPTPDRRVQLYSEALHQIGQPALPAYVEPADTPAGRAGEYPLVLTTAKSGWFVHTSHRYVASLRRKSPEPQATISAELARLRGIAAGDWLRISTPYGSARLRARISDDLHAGVVIAEFGWWQACEALGRTGMPILGPQSSSINGALSDCHRDPVSGSVPLRAIACRIEREHRHPVDGWAGERAFHITRKRILSQDVAEFRLSPCDGQPLADFLPGQHVIVSLPGTGLRRAYSLTGPDRAPPYFSIAVRRVCGGPGPDGQVSTALHQLEEGARLLLSTPAGVFTPPLDTRRPVILMASGIGITPFRGYLKALAHRDVAPPSVWLVHACRDGAAHPYGADLVRLAARVGTVRLHTVYAHPAEGDVLGRDFHHSGQLAFDWLAPALVAQRPLVYLCGSDGFLDHCRQALAARGIPGFDIFTETFHSETRVPPTLQPQPVQIAGDGLHYSWKPADGSLLDAAERAGVPLPSGCRVGQCESCAMRIVSGQVVHLSGFDGPSDICLTCQAVPITPLVLRR</sequence>
<proteinExistence type="inferred from homology"/>
<dbReference type="InterPro" id="IPR037949">
    <property type="entry name" value="MopB_CT_Acetylene-hydratase"/>
</dbReference>
<dbReference type="GO" id="GO:0016491">
    <property type="term" value="F:oxidoreductase activity"/>
    <property type="evidence" value="ECO:0007669"/>
    <property type="project" value="InterPro"/>
</dbReference>
<dbReference type="CDD" id="cd02759">
    <property type="entry name" value="MopB_Acetylene-hydratase"/>
    <property type="match status" value="1"/>
</dbReference>
<dbReference type="InterPro" id="IPR017927">
    <property type="entry name" value="FAD-bd_FR_type"/>
</dbReference>
<dbReference type="EMBL" id="NEVK01000003">
    <property type="protein sequence ID" value="OZI24940.1"/>
    <property type="molecule type" value="Genomic_DNA"/>
</dbReference>
<dbReference type="Gene3D" id="3.10.20.30">
    <property type="match status" value="1"/>
</dbReference>
<dbReference type="CDD" id="cd06184">
    <property type="entry name" value="flavohem_like_fad_nad_binding"/>
    <property type="match status" value="1"/>
</dbReference>
<evidence type="ECO:0000259" key="6">
    <source>
        <dbReference type="PROSITE" id="PS51384"/>
    </source>
</evidence>
<dbReference type="InterPro" id="IPR036010">
    <property type="entry name" value="2Fe-2S_ferredoxin-like_sf"/>
</dbReference>
<keyword evidence="2" id="KW-0479">Metal-binding</keyword>
<evidence type="ECO:0000256" key="4">
    <source>
        <dbReference type="ARBA" id="ARBA00023014"/>
    </source>
</evidence>
<dbReference type="SUPFAM" id="SSF54292">
    <property type="entry name" value="2Fe-2S ferredoxin-like"/>
    <property type="match status" value="1"/>
</dbReference>
<dbReference type="SUPFAM" id="SSF53706">
    <property type="entry name" value="Formate dehydrogenase/DMSO reductase, domains 1-3"/>
    <property type="match status" value="1"/>
</dbReference>
<dbReference type="InterPro" id="IPR001433">
    <property type="entry name" value="OxRdtase_FAD/NAD-bd"/>
</dbReference>
<reference evidence="9" key="1">
    <citation type="submission" date="2017-05" db="EMBL/GenBank/DDBJ databases">
        <title>Complete and WGS of Bordetella genogroups.</title>
        <authorList>
            <person name="Spilker T."/>
            <person name="Lipuma J."/>
        </authorList>
    </citation>
    <scope>NUCLEOTIDE SEQUENCE [LARGE SCALE GENOMIC DNA]</scope>
    <source>
        <strain evidence="9">AU18089</strain>
    </source>
</reference>
<dbReference type="Pfam" id="PF00384">
    <property type="entry name" value="Molybdopterin"/>
    <property type="match status" value="1"/>
</dbReference>
<dbReference type="InterPro" id="IPR017938">
    <property type="entry name" value="Riboflavin_synthase-like_b-brl"/>
</dbReference>
<dbReference type="PROSITE" id="PS51669">
    <property type="entry name" value="4FE4S_MOW_BIS_MGD"/>
    <property type="match status" value="1"/>
</dbReference>
<dbReference type="GO" id="GO:0018818">
    <property type="term" value="F:acetylene hydratase activity"/>
    <property type="evidence" value="ECO:0007669"/>
    <property type="project" value="InterPro"/>
</dbReference>
<dbReference type="InterPro" id="IPR006656">
    <property type="entry name" value="Mopterin_OxRdtase"/>
</dbReference>
<dbReference type="CDD" id="cd00207">
    <property type="entry name" value="fer2"/>
    <property type="match status" value="1"/>
</dbReference>
<evidence type="ECO:0000256" key="3">
    <source>
        <dbReference type="ARBA" id="ARBA00023004"/>
    </source>
</evidence>
<dbReference type="Pfam" id="PF00111">
    <property type="entry name" value="Fer2"/>
    <property type="match status" value="1"/>
</dbReference>
<keyword evidence="4" id="KW-0411">Iron-sulfur</keyword>
<dbReference type="Gene3D" id="3.40.50.740">
    <property type="match status" value="1"/>
</dbReference>
<dbReference type="InterPro" id="IPR006657">
    <property type="entry name" value="MoPterin_dinucl-bd_dom"/>
</dbReference>
<dbReference type="Gene3D" id="2.40.30.10">
    <property type="entry name" value="Translation factors"/>
    <property type="match status" value="1"/>
</dbReference>
<dbReference type="PRINTS" id="PR00410">
    <property type="entry name" value="PHEHYDRXLASE"/>
</dbReference>
<evidence type="ECO:0000256" key="1">
    <source>
        <dbReference type="ARBA" id="ARBA00010312"/>
    </source>
</evidence>
<dbReference type="SMART" id="SM00926">
    <property type="entry name" value="Molybdop_Fe4S4"/>
    <property type="match status" value="1"/>
</dbReference>
<protein>
    <submittedName>
        <fullName evidence="8">Molybdopterin oxidoreductase</fullName>
    </submittedName>
</protein>
<evidence type="ECO:0000256" key="2">
    <source>
        <dbReference type="ARBA" id="ARBA00022723"/>
    </source>
</evidence>
<dbReference type="InterPro" id="IPR041930">
    <property type="entry name" value="Acetylene_hydratase"/>
</dbReference>
<dbReference type="PROSITE" id="PS51384">
    <property type="entry name" value="FAD_FR"/>
    <property type="match status" value="1"/>
</dbReference>
<evidence type="ECO:0000259" key="5">
    <source>
        <dbReference type="PROSITE" id="PS51085"/>
    </source>
</evidence>
<gene>
    <name evidence="8" type="ORF">CAL19_05515</name>
</gene>